<dbReference type="RefSeq" id="XP_062622973.1">
    <property type="nucleotide sequence ID" value="XM_062766989.1"/>
</dbReference>
<name>A0AAF0Y3I6_9TREE</name>
<dbReference type="InterPro" id="IPR027417">
    <property type="entry name" value="P-loop_NTPase"/>
</dbReference>
<dbReference type="GO" id="GO:0005524">
    <property type="term" value="F:ATP binding"/>
    <property type="evidence" value="ECO:0007669"/>
    <property type="project" value="UniProtKB-KW"/>
</dbReference>
<sequence>MRQRALHSSPLKSPVKQEPADPVDIDMAIQHGRRTAPNGIHRKGHSDEFDGEEVDMSMLDDEDEESDSDDDDDYDQPIAPVVHVEVRLSDDSRVIGSVIESNLLPMLRQAYEWVPPATFVPERYWADIPILGRNVAQIYIAECDASVEAVTADFRIHTYRASDRPVTHITGGLDEDEDDSRTSAATICELPSRLHEGLWDSLVYPDDIKEKLLTYIHSTSLFAENEVDFNVISWNRLILLYGPPGTGKTSLCRALAQKLSIRMSETYSRGQLVEINSHSLFSKWFSESGKLVQKLFDDVTDLAEDDECLVVVMIDEVESLTAARLGAMNGNEPSDALRVVNALLTQLDKLKSRKNVLVMTTSNLAGSIDSAFVDRADIKQYVGLPPVAAIYWILSSCLQALGDADLAPGAKHLLKWSDCILARGVLPLSEKKRVNRAREASYKLREIAERCHELELSGRFLRKVPVMAHARYLAGRAGGRASLDRWMEALGKAVEDERLARELVNQAEGKHSVKSKPQA</sequence>
<dbReference type="InterPro" id="IPR001270">
    <property type="entry name" value="ClpA/B"/>
</dbReference>
<protein>
    <submittedName>
        <fullName evidence="8">Pachytene checkpoint protein 2</fullName>
    </submittedName>
</protein>
<dbReference type="PROSITE" id="PS00674">
    <property type="entry name" value="AAA"/>
    <property type="match status" value="1"/>
</dbReference>
<evidence type="ECO:0000313" key="8">
    <source>
        <dbReference type="EMBL" id="WOO76941.1"/>
    </source>
</evidence>
<keyword evidence="9" id="KW-1185">Reference proteome</keyword>
<dbReference type="EMBL" id="CP086714">
    <property type="protein sequence ID" value="WOO76941.1"/>
    <property type="molecule type" value="Genomic_DNA"/>
</dbReference>
<proteinExistence type="inferred from homology"/>
<gene>
    <name evidence="8" type="primary">Trip13</name>
    <name evidence="8" type="ORF">LOC62_01G000554</name>
</gene>
<dbReference type="GO" id="GO:0005634">
    <property type="term" value="C:nucleus"/>
    <property type="evidence" value="ECO:0007669"/>
    <property type="project" value="TreeGrafter"/>
</dbReference>
<feature type="domain" description="AAA+ ATPase" evidence="7">
    <location>
        <begin position="234"/>
        <end position="386"/>
    </location>
</feature>
<evidence type="ECO:0000256" key="2">
    <source>
        <dbReference type="ARBA" id="ARBA00022741"/>
    </source>
</evidence>
<dbReference type="FunFam" id="3.40.50.300:FF:001494">
    <property type="entry name" value="Pachytene checkpoint component Pch2"/>
    <property type="match status" value="1"/>
</dbReference>
<evidence type="ECO:0000256" key="3">
    <source>
        <dbReference type="ARBA" id="ARBA00022840"/>
    </source>
</evidence>
<dbReference type="GO" id="GO:0005694">
    <property type="term" value="C:chromosome"/>
    <property type="evidence" value="ECO:0007669"/>
    <property type="project" value="TreeGrafter"/>
</dbReference>
<reference evidence="8" key="1">
    <citation type="submission" date="2023-10" db="EMBL/GenBank/DDBJ databases">
        <authorList>
            <person name="Noh H."/>
        </authorList>
    </citation>
    <scope>NUCLEOTIDE SEQUENCE</scope>
    <source>
        <strain evidence="8">DUCC4014</strain>
    </source>
</reference>
<dbReference type="PRINTS" id="PR00300">
    <property type="entry name" value="CLPPROTEASEA"/>
</dbReference>
<dbReference type="PANTHER" id="PTHR45991">
    <property type="entry name" value="PACHYTENE CHECKPOINT PROTEIN 2"/>
    <property type="match status" value="1"/>
</dbReference>
<dbReference type="Pfam" id="PF23563">
    <property type="entry name" value="TRIP13_N"/>
    <property type="match status" value="1"/>
</dbReference>
<organism evidence="8 9">
    <name type="scientific">Vanrija pseudolonga</name>
    <dbReference type="NCBI Taxonomy" id="143232"/>
    <lineage>
        <taxon>Eukaryota</taxon>
        <taxon>Fungi</taxon>
        <taxon>Dikarya</taxon>
        <taxon>Basidiomycota</taxon>
        <taxon>Agaricomycotina</taxon>
        <taxon>Tremellomycetes</taxon>
        <taxon>Trichosporonales</taxon>
        <taxon>Trichosporonaceae</taxon>
        <taxon>Vanrija</taxon>
    </lineage>
</organism>
<comment type="similarity">
    <text evidence="1">Belongs to the AAA ATPase family. PCH2 subfamily.</text>
</comment>
<dbReference type="GO" id="GO:0051598">
    <property type="term" value="P:meiotic recombination checkpoint signaling"/>
    <property type="evidence" value="ECO:0007669"/>
    <property type="project" value="TreeGrafter"/>
</dbReference>
<dbReference type="SUPFAM" id="SSF52540">
    <property type="entry name" value="P-loop containing nucleoside triphosphate hydrolases"/>
    <property type="match status" value="1"/>
</dbReference>
<dbReference type="InterPro" id="IPR003960">
    <property type="entry name" value="ATPase_AAA_CS"/>
</dbReference>
<evidence type="ECO:0000256" key="5">
    <source>
        <dbReference type="RuleBase" id="RU003651"/>
    </source>
</evidence>
<evidence type="ECO:0000313" key="9">
    <source>
        <dbReference type="Proteomes" id="UP000827549"/>
    </source>
</evidence>
<dbReference type="AlphaFoldDB" id="A0AAF0Y3I6"/>
<dbReference type="SMART" id="SM00382">
    <property type="entry name" value="AAA"/>
    <property type="match status" value="1"/>
</dbReference>
<keyword evidence="2 5" id="KW-0547">Nucleotide-binding</keyword>
<dbReference type="GeneID" id="87803812"/>
<dbReference type="CDD" id="cd19508">
    <property type="entry name" value="RecA-like_Pch2-like"/>
    <property type="match status" value="1"/>
</dbReference>
<dbReference type="Gene3D" id="3.40.50.300">
    <property type="entry name" value="P-loop containing nucleotide triphosphate hydrolases"/>
    <property type="match status" value="1"/>
</dbReference>
<dbReference type="InterPro" id="IPR058249">
    <property type="entry name" value="Pch2_C"/>
</dbReference>
<dbReference type="Proteomes" id="UP000827549">
    <property type="component" value="Chromosome 1"/>
</dbReference>
<feature type="compositionally biased region" description="Acidic residues" evidence="6">
    <location>
        <begin position="49"/>
        <end position="75"/>
    </location>
</feature>
<dbReference type="InterPro" id="IPR003593">
    <property type="entry name" value="AAA+_ATPase"/>
</dbReference>
<dbReference type="InterPro" id="IPR044539">
    <property type="entry name" value="Pch2-like"/>
</dbReference>
<feature type="region of interest" description="Disordered" evidence="6">
    <location>
        <begin position="1"/>
        <end position="76"/>
    </location>
</feature>
<dbReference type="PANTHER" id="PTHR45991:SF1">
    <property type="entry name" value="PACHYTENE CHECKPOINT PROTEIN 2 HOMOLOG"/>
    <property type="match status" value="1"/>
</dbReference>
<keyword evidence="3 5" id="KW-0067">ATP-binding</keyword>
<evidence type="ECO:0000256" key="6">
    <source>
        <dbReference type="SAM" id="MobiDB-lite"/>
    </source>
</evidence>
<dbReference type="Pfam" id="PF00004">
    <property type="entry name" value="AAA"/>
    <property type="match status" value="1"/>
</dbReference>
<evidence type="ECO:0000256" key="1">
    <source>
        <dbReference type="ARBA" id="ARBA00007271"/>
    </source>
</evidence>
<accession>A0AAF0Y3I6</accession>
<dbReference type="InterPro" id="IPR003959">
    <property type="entry name" value="ATPase_AAA_core"/>
</dbReference>
<evidence type="ECO:0000256" key="4">
    <source>
        <dbReference type="ARBA" id="ARBA00023254"/>
    </source>
</evidence>
<dbReference type="Pfam" id="PF23242">
    <property type="entry name" value="AAA_lid_TRIP13_C"/>
    <property type="match status" value="1"/>
</dbReference>
<dbReference type="GO" id="GO:0016887">
    <property type="term" value="F:ATP hydrolysis activity"/>
    <property type="evidence" value="ECO:0007669"/>
    <property type="project" value="InterPro"/>
</dbReference>
<dbReference type="GO" id="GO:0007131">
    <property type="term" value="P:reciprocal meiotic recombination"/>
    <property type="evidence" value="ECO:0007669"/>
    <property type="project" value="TreeGrafter"/>
</dbReference>
<evidence type="ECO:0000259" key="7">
    <source>
        <dbReference type="SMART" id="SM00382"/>
    </source>
</evidence>
<keyword evidence="4" id="KW-0469">Meiosis</keyword>